<organism evidence="20 21">
    <name type="scientific">Hymenoscyphus albidus</name>
    <dbReference type="NCBI Taxonomy" id="595503"/>
    <lineage>
        <taxon>Eukaryota</taxon>
        <taxon>Fungi</taxon>
        <taxon>Dikarya</taxon>
        <taxon>Ascomycota</taxon>
        <taxon>Pezizomycotina</taxon>
        <taxon>Leotiomycetes</taxon>
        <taxon>Helotiales</taxon>
        <taxon>Helotiaceae</taxon>
        <taxon>Hymenoscyphus</taxon>
    </lineage>
</organism>
<evidence type="ECO:0000259" key="19">
    <source>
        <dbReference type="PROSITE" id="PS51384"/>
    </source>
</evidence>
<proteinExistence type="inferred from homology"/>
<keyword evidence="4 16" id="KW-0349">Heme</keyword>
<dbReference type="Proteomes" id="UP000701801">
    <property type="component" value="Unassembled WGS sequence"/>
</dbReference>
<dbReference type="SUPFAM" id="SSF52343">
    <property type="entry name" value="Ferredoxin reductase-like, C-terminal NADP-linked domain"/>
    <property type="match status" value="1"/>
</dbReference>
<sequence>MTEVIPGPPGLPFIGNINDIDLTNASADLRRLADTYGEIFTLNLAGDQKIYVSTVDLMTEICNEKVFEKIIKGGLLQVRNGVDDGLFTAHTGEHNWEVAHRVLMPAFGPLSIHSMFDEMYDLASQMVMKWARFGGDQKIHVVDDFTRLTLDSIALCAMGNRFNSFYHDEMHPFVDAMVDFLAESGARSGRPAIASYFLRSAEAKYNADIKVLQDTATNLIAARRQHPNDKKDLLNAMLNGRDPKTGEGLTDASICNNMITFLIAGHETTSGLLSFLFYNFLKNPAVYHKAQKEVDDVVGTNPITVDHISKLTFIDACLKETLRTTPTAPAFSVAPRADGPDTVFIGGGKYAVKKGQSVLALLSSIQTDPKYYGEDSREFKPERMMPEPFSKLPPAAFKAFGNGARGCIGRPFAWQEAILAVAMLLQSFDFRMDDPSYQLQVKYTLTIKPKDFFMHATLRKHIDPVQLEKMLYSGAASKQPAEKTTKVAAGSSEKAKKPMTILYGSNAGTCEALAQNLARVASGRGYDAQVNPLDSAVYKIPKEQPVVMISASYEGEPPDNATHFVEWLQEMEGNQLDGVKFAVFGCGNHDWVSTFHKIPKVLFAGFESHGATKIADIGLGDVAEGDIFGAFDQWQDDHFWPGLGVDGDAEDDVGIDVEIDKDARPATLRQDVREAVVLDIRSLTPNSETEKKHIVLKLPFGSEYNVGDYLNVLPLNNDKIVRRVLNWSNLPFDTMLTIKAGSNTTMPTGRPISAFDLLAAYVELSQPATRKAKNSTNSKQNVAKIAASCIDESEKAELLKLSDEEYETEVLDKRRSPLDLLEEYPSAKLPLGEFLGLLPPLRIRQYSISSSPLLDPTQASITFSVLDKPSKSANNKRFLGVASNYLSQLEKGDRIHVAIKPSHGFHPPTDIEKTPLIMFCAGTGLAPFRGFVQERALQIKAGRKLAPAYLFIGCQHPEQDQLFKEEFAQWEKEGVVTCFYAHSQAKEQSRGCGYVQERIWEEREDMKKVFESGAKLYVCGSAGVGTGVEEVLKRIYKEAALAKGKDKTEEEIEEWWVGVRSDRYASDVFA</sequence>
<dbReference type="InterPro" id="IPR017938">
    <property type="entry name" value="Riboflavin_synthase-like_b-brl"/>
</dbReference>
<dbReference type="Gene3D" id="3.40.50.360">
    <property type="match status" value="1"/>
</dbReference>
<evidence type="ECO:0000256" key="6">
    <source>
        <dbReference type="ARBA" id="ARBA00022643"/>
    </source>
</evidence>
<evidence type="ECO:0000256" key="5">
    <source>
        <dbReference type="ARBA" id="ARBA00022630"/>
    </source>
</evidence>
<dbReference type="GO" id="GO:0005829">
    <property type="term" value="C:cytosol"/>
    <property type="evidence" value="ECO:0007669"/>
    <property type="project" value="TreeGrafter"/>
</dbReference>
<dbReference type="InterPro" id="IPR039261">
    <property type="entry name" value="FNR_nucleotide-bd"/>
</dbReference>
<dbReference type="PANTHER" id="PTHR19384">
    <property type="entry name" value="NITRIC OXIDE SYNTHASE-RELATED"/>
    <property type="match status" value="1"/>
</dbReference>
<feature type="binding site" description="axial binding residue" evidence="17">
    <location>
        <position position="407"/>
    </location>
    <ligand>
        <name>heme</name>
        <dbReference type="ChEBI" id="CHEBI:30413"/>
    </ligand>
    <ligandPart>
        <name>Fe</name>
        <dbReference type="ChEBI" id="CHEBI:18248"/>
    </ligandPart>
</feature>
<dbReference type="Gene3D" id="3.40.50.80">
    <property type="entry name" value="Nucleotide-binding domain of ferredoxin-NADP reductase (FNR) module"/>
    <property type="match status" value="1"/>
</dbReference>
<comment type="cofactor">
    <cofactor evidence="1 16 17">
        <name>heme</name>
        <dbReference type="ChEBI" id="CHEBI:30413"/>
    </cofactor>
</comment>
<dbReference type="SUPFAM" id="SSF48264">
    <property type="entry name" value="Cytochrome P450"/>
    <property type="match status" value="1"/>
</dbReference>
<dbReference type="SUPFAM" id="SSF63380">
    <property type="entry name" value="Riboflavin synthase domain-like"/>
    <property type="match status" value="1"/>
</dbReference>
<dbReference type="GO" id="GO:0050660">
    <property type="term" value="F:flavin adenine dinucleotide binding"/>
    <property type="evidence" value="ECO:0007669"/>
    <property type="project" value="TreeGrafter"/>
</dbReference>
<evidence type="ECO:0000256" key="13">
    <source>
        <dbReference type="ARBA" id="ARBA00023033"/>
    </source>
</evidence>
<keyword evidence="8 16" id="KW-0274">FAD</keyword>
<evidence type="ECO:0000256" key="14">
    <source>
        <dbReference type="ARBA" id="ARBA00047827"/>
    </source>
</evidence>
<dbReference type="GO" id="GO:0010181">
    <property type="term" value="F:FMN binding"/>
    <property type="evidence" value="ECO:0007669"/>
    <property type="project" value="UniProtKB-UniRule"/>
</dbReference>
<evidence type="ECO:0000256" key="3">
    <source>
        <dbReference type="ARBA" id="ARBA00022448"/>
    </source>
</evidence>
<comment type="similarity">
    <text evidence="2 16">In the N-terminal section; belongs to the cytochrome P450 family.</text>
</comment>
<dbReference type="EC" id="1.14.14.1" evidence="16"/>
<evidence type="ECO:0000256" key="12">
    <source>
        <dbReference type="ARBA" id="ARBA00023004"/>
    </source>
</evidence>
<dbReference type="GO" id="GO:0070330">
    <property type="term" value="F:aromatase activity"/>
    <property type="evidence" value="ECO:0007669"/>
    <property type="project" value="UniProtKB-UniRule"/>
</dbReference>
<dbReference type="CDD" id="cd11068">
    <property type="entry name" value="CYP120A1"/>
    <property type="match status" value="1"/>
</dbReference>
<evidence type="ECO:0000313" key="21">
    <source>
        <dbReference type="Proteomes" id="UP000701801"/>
    </source>
</evidence>
<comment type="caution">
    <text evidence="20">The sequence shown here is derived from an EMBL/GenBank/DDBJ whole genome shotgun (WGS) entry which is preliminary data.</text>
</comment>
<dbReference type="Gene3D" id="2.40.30.10">
    <property type="entry name" value="Translation factors"/>
    <property type="match status" value="1"/>
</dbReference>
<dbReference type="OrthoDB" id="1470350at2759"/>
<dbReference type="PROSITE" id="PS00086">
    <property type="entry name" value="CYTOCHROME_P450"/>
    <property type="match status" value="1"/>
</dbReference>
<evidence type="ECO:0000256" key="8">
    <source>
        <dbReference type="ARBA" id="ARBA00022827"/>
    </source>
</evidence>
<evidence type="ECO:0000256" key="11">
    <source>
        <dbReference type="ARBA" id="ARBA00023002"/>
    </source>
</evidence>
<evidence type="ECO:0000256" key="1">
    <source>
        <dbReference type="ARBA" id="ARBA00001971"/>
    </source>
</evidence>
<dbReference type="AlphaFoldDB" id="A0A9N9LS45"/>
<dbReference type="PROSITE" id="PS51384">
    <property type="entry name" value="FAD_FR"/>
    <property type="match status" value="1"/>
</dbReference>
<keyword evidence="5 16" id="KW-0285">Flavoprotein</keyword>
<dbReference type="FunFam" id="1.10.630.10:FF:000040">
    <property type="entry name" value="Bifunctional cytochrome P450/NADPH--P450 reductase"/>
    <property type="match status" value="1"/>
</dbReference>
<dbReference type="InterPro" id="IPR017927">
    <property type="entry name" value="FAD-bd_FR_type"/>
</dbReference>
<dbReference type="GO" id="GO:0003958">
    <property type="term" value="F:NADPH-hemoprotein reductase activity"/>
    <property type="evidence" value="ECO:0007669"/>
    <property type="project" value="UniProtKB-UniRule"/>
</dbReference>
<evidence type="ECO:0000256" key="17">
    <source>
        <dbReference type="PIRSR" id="PIRSR000209-1"/>
    </source>
</evidence>
<dbReference type="InterPro" id="IPR029039">
    <property type="entry name" value="Flavoprotein-like_sf"/>
</dbReference>
<evidence type="ECO:0000256" key="15">
    <source>
        <dbReference type="ARBA" id="ARBA00049342"/>
    </source>
</evidence>
<evidence type="ECO:0000256" key="16">
    <source>
        <dbReference type="PIRNR" id="PIRNR000209"/>
    </source>
</evidence>
<dbReference type="InterPro" id="IPR023206">
    <property type="entry name" value="Bifunctional_P450_P450_red"/>
</dbReference>
<dbReference type="PIRSF" id="PIRSF000209">
    <property type="entry name" value="Bifunctional_P450_P450R"/>
    <property type="match status" value="1"/>
</dbReference>
<dbReference type="PRINTS" id="PR00371">
    <property type="entry name" value="FPNCR"/>
</dbReference>
<evidence type="ECO:0000256" key="7">
    <source>
        <dbReference type="ARBA" id="ARBA00022723"/>
    </source>
</evidence>
<comment type="cofactor">
    <cofactor evidence="16">
        <name>FAD</name>
        <dbReference type="ChEBI" id="CHEBI:57692"/>
    </cofactor>
    <cofactor evidence="16">
        <name>FMN</name>
        <dbReference type="ChEBI" id="CHEBI:58210"/>
    </cofactor>
</comment>
<keyword evidence="7 16" id="KW-0479">Metal-binding</keyword>
<dbReference type="Pfam" id="PF00067">
    <property type="entry name" value="p450"/>
    <property type="match status" value="1"/>
</dbReference>
<dbReference type="InterPro" id="IPR003097">
    <property type="entry name" value="CysJ-like_FAD-binding"/>
</dbReference>
<dbReference type="Pfam" id="PF00175">
    <property type="entry name" value="NAD_binding_1"/>
    <property type="match status" value="1"/>
</dbReference>
<comment type="catalytic activity">
    <reaction evidence="15 16">
        <text>2 oxidized [cytochrome P450] + NADPH = 2 reduced [cytochrome P450] + NADP(+) + H(+)</text>
        <dbReference type="Rhea" id="RHEA:24040"/>
        <dbReference type="Rhea" id="RHEA-COMP:14627"/>
        <dbReference type="Rhea" id="RHEA-COMP:14628"/>
        <dbReference type="ChEBI" id="CHEBI:15378"/>
        <dbReference type="ChEBI" id="CHEBI:55376"/>
        <dbReference type="ChEBI" id="CHEBI:57783"/>
        <dbReference type="ChEBI" id="CHEBI:58349"/>
        <dbReference type="ChEBI" id="CHEBI:60344"/>
        <dbReference type="EC" id="1.6.2.4"/>
    </reaction>
</comment>
<name>A0A9N9LS45_9HELO</name>
<dbReference type="CDD" id="cd06206">
    <property type="entry name" value="bifunctional_CYPOR"/>
    <property type="match status" value="1"/>
</dbReference>
<keyword evidence="10 16" id="KW-0249">Electron transport</keyword>
<keyword evidence="21" id="KW-1185">Reference proteome</keyword>
<evidence type="ECO:0000259" key="18">
    <source>
        <dbReference type="PROSITE" id="PS50902"/>
    </source>
</evidence>
<dbReference type="InterPro" id="IPR001094">
    <property type="entry name" value="Flavdoxin-like"/>
</dbReference>
<dbReference type="InterPro" id="IPR001433">
    <property type="entry name" value="OxRdtase_FAD/NAD-bd"/>
</dbReference>
<keyword evidence="11 16" id="KW-0560">Oxidoreductase</keyword>
<keyword evidence="12 16" id="KW-0408">Iron</keyword>
<keyword evidence="3 16" id="KW-0813">Transport</keyword>
<dbReference type="InterPro" id="IPR017972">
    <property type="entry name" value="Cyt_P450_CS"/>
</dbReference>
<keyword evidence="9 16" id="KW-0521">NADP</keyword>
<dbReference type="PRINTS" id="PR00369">
    <property type="entry name" value="FLAVODOXIN"/>
</dbReference>
<dbReference type="Pfam" id="PF00258">
    <property type="entry name" value="Flavodoxin_1"/>
    <property type="match status" value="1"/>
</dbReference>
<dbReference type="InterPro" id="IPR001128">
    <property type="entry name" value="Cyt_P450"/>
</dbReference>
<dbReference type="EMBL" id="CAJVRM010000225">
    <property type="protein sequence ID" value="CAG8977572.1"/>
    <property type="molecule type" value="Genomic_DNA"/>
</dbReference>
<dbReference type="InterPro" id="IPR001709">
    <property type="entry name" value="Flavoprot_Pyr_Nucl_cyt_Rdtase"/>
</dbReference>
<feature type="domain" description="FAD-binding FR-type" evidence="19">
    <location>
        <begin position="670"/>
        <end position="908"/>
    </location>
</feature>
<evidence type="ECO:0000256" key="10">
    <source>
        <dbReference type="ARBA" id="ARBA00022982"/>
    </source>
</evidence>
<dbReference type="Gene3D" id="1.10.630.10">
    <property type="entry name" value="Cytochrome P450"/>
    <property type="match status" value="1"/>
</dbReference>
<reference evidence="20" key="1">
    <citation type="submission" date="2021-07" db="EMBL/GenBank/DDBJ databases">
        <authorList>
            <person name="Durling M."/>
        </authorList>
    </citation>
    <scope>NUCLEOTIDE SEQUENCE</scope>
</reference>
<comment type="catalytic activity">
    <reaction evidence="14 16">
        <text>an organic molecule + reduced [NADPH--hemoprotein reductase] + O2 = an alcohol + oxidized [NADPH--hemoprotein reductase] + H2O + H(+)</text>
        <dbReference type="Rhea" id="RHEA:17149"/>
        <dbReference type="Rhea" id="RHEA-COMP:11964"/>
        <dbReference type="Rhea" id="RHEA-COMP:11965"/>
        <dbReference type="ChEBI" id="CHEBI:15377"/>
        <dbReference type="ChEBI" id="CHEBI:15378"/>
        <dbReference type="ChEBI" id="CHEBI:15379"/>
        <dbReference type="ChEBI" id="CHEBI:30879"/>
        <dbReference type="ChEBI" id="CHEBI:57618"/>
        <dbReference type="ChEBI" id="CHEBI:58210"/>
        <dbReference type="ChEBI" id="CHEBI:142491"/>
        <dbReference type="EC" id="1.14.14.1"/>
    </reaction>
</comment>
<dbReference type="GO" id="GO:0020037">
    <property type="term" value="F:heme binding"/>
    <property type="evidence" value="ECO:0007669"/>
    <property type="project" value="UniProtKB-UniRule"/>
</dbReference>
<dbReference type="PANTHER" id="PTHR19384:SF127">
    <property type="entry name" value="BIFUNCTIONAL CYTOCHROME P450_NADPH--P450 REDUCTASE"/>
    <property type="match status" value="1"/>
</dbReference>
<dbReference type="InterPro" id="IPR023173">
    <property type="entry name" value="NADPH_Cyt_P450_Rdtase_alpha"/>
</dbReference>
<keyword evidence="6 16" id="KW-0288">FMN</keyword>
<dbReference type="InterPro" id="IPR008254">
    <property type="entry name" value="Flavodoxin/NO_synth"/>
</dbReference>
<dbReference type="Gene3D" id="1.20.990.10">
    <property type="entry name" value="NADPH-cytochrome p450 Reductase, Chain A, domain 3"/>
    <property type="match status" value="1"/>
</dbReference>
<dbReference type="PROSITE" id="PS50902">
    <property type="entry name" value="FLAVODOXIN_LIKE"/>
    <property type="match status" value="1"/>
</dbReference>
<dbReference type="Pfam" id="PF00667">
    <property type="entry name" value="FAD_binding_1"/>
    <property type="match status" value="1"/>
</dbReference>
<evidence type="ECO:0000256" key="4">
    <source>
        <dbReference type="ARBA" id="ARBA00022617"/>
    </source>
</evidence>
<dbReference type="SUPFAM" id="SSF52218">
    <property type="entry name" value="Flavoproteins"/>
    <property type="match status" value="1"/>
</dbReference>
<protein>
    <recommendedName>
        <fullName evidence="16">Bifunctional cytochrome P450/NADPH--P450 reductase</fullName>
    </recommendedName>
    <domain>
        <recommendedName>
            <fullName evidence="16">Cytochrome P450</fullName>
            <ecNumber evidence="16">1.14.14.1</ecNumber>
        </recommendedName>
    </domain>
    <domain>
        <recommendedName>
            <fullName evidence="16">NADPH--cytochrome P450 reductase</fullName>
            <ecNumber evidence="16">1.6.2.4</ecNumber>
        </recommendedName>
    </domain>
</protein>
<evidence type="ECO:0000313" key="20">
    <source>
        <dbReference type="EMBL" id="CAG8977572.1"/>
    </source>
</evidence>
<dbReference type="GO" id="GO:0005506">
    <property type="term" value="F:iron ion binding"/>
    <property type="evidence" value="ECO:0007669"/>
    <property type="project" value="UniProtKB-UniRule"/>
</dbReference>
<accession>A0A9N9LS45</accession>
<evidence type="ECO:0000256" key="2">
    <source>
        <dbReference type="ARBA" id="ARBA00010018"/>
    </source>
</evidence>
<feature type="domain" description="Flavodoxin-like" evidence="18">
    <location>
        <begin position="499"/>
        <end position="639"/>
    </location>
</feature>
<dbReference type="InterPro" id="IPR036396">
    <property type="entry name" value="Cyt_P450_sf"/>
</dbReference>
<gene>
    <name evidence="20" type="ORF">HYALB_00008348</name>
</gene>
<dbReference type="FunFam" id="2.40.30.10:FF:000198">
    <property type="entry name" value="Bifunctional cytochrome P450/NADPH--P450 reductase"/>
    <property type="match status" value="1"/>
</dbReference>
<evidence type="ECO:0000256" key="9">
    <source>
        <dbReference type="ARBA" id="ARBA00022857"/>
    </source>
</evidence>
<keyword evidence="13 16" id="KW-0503">Monooxygenase</keyword>
<dbReference type="EC" id="1.6.2.4" evidence="16"/>